<proteinExistence type="predicted"/>
<name>A0A6A6T9I3_9PLEO</name>
<evidence type="ECO:0000313" key="2">
    <source>
        <dbReference type="Proteomes" id="UP000799324"/>
    </source>
</evidence>
<organism evidence="1 2">
    <name type="scientific">Lophiostoma macrostomum CBS 122681</name>
    <dbReference type="NCBI Taxonomy" id="1314788"/>
    <lineage>
        <taxon>Eukaryota</taxon>
        <taxon>Fungi</taxon>
        <taxon>Dikarya</taxon>
        <taxon>Ascomycota</taxon>
        <taxon>Pezizomycotina</taxon>
        <taxon>Dothideomycetes</taxon>
        <taxon>Pleosporomycetidae</taxon>
        <taxon>Pleosporales</taxon>
        <taxon>Lophiostomataceae</taxon>
        <taxon>Lophiostoma</taxon>
    </lineage>
</organism>
<dbReference type="OrthoDB" id="3775988at2759"/>
<dbReference type="Proteomes" id="UP000799324">
    <property type="component" value="Unassembled WGS sequence"/>
</dbReference>
<gene>
    <name evidence="1" type="ORF">K491DRAFT_715813</name>
</gene>
<sequence length="239" mass="27119">MASGTSANPHIIPEDKPQCVLEKACENPDSEFAPEICGYCKNLSYGMLSGKIETYKENKGLGSPTKDDDPIVMLMNELVRKLLKERKDLEKKLSEKNNPTTQRTEYLCASIGPEKDYAESPWRYELNPKRATACQSVHRKGQLCDSCLEAMKSQHSALFDEYFDPEGIVGFTCVFQDERYNDLQWKKDYTPADYRPLTCERAVRNLTMCKKCQVRLGGEMGTSFDKHGMLLPHARGGVR</sequence>
<dbReference type="AlphaFoldDB" id="A0A6A6T9I3"/>
<keyword evidence="2" id="KW-1185">Reference proteome</keyword>
<accession>A0A6A6T9I3</accession>
<dbReference type="EMBL" id="MU004342">
    <property type="protein sequence ID" value="KAF2655967.1"/>
    <property type="molecule type" value="Genomic_DNA"/>
</dbReference>
<evidence type="ECO:0000313" key="1">
    <source>
        <dbReference type="EMBL" id="KAF2655967.1"/>
    </source>
</evidence>
<reference evidence="1" key="1">
    <citation type="journal article" date="2020" name="Stud. Mycol.">
        <title>101 Dothideomycetes genomes: a test case for predicting lifestyles and emergence of pathogens.</title>
        <authorList>
            <person name="Haridas S."/>
            <person name="Albert R."/>
            <person name="Binder M."/>
            <person name="Bloem J."/>
            <person name="Labutti K."/>
            <person name="Salamov A."/>
            <person name="Andreopoulos B."/>
            <person name="Baker S."/>
            <person name="Barry K."/>
            <person name="Bills G."/>
            <person name="Bluhm B."/>
            <person name="Cannon C."/>
            <person name="Castanera R."/>
            <person name="Culley D."/>
            <person name="Daum C."/>
            <person name="Ezra D."/>
            <person name="Gonzalez J."/>
            <person name="Henrissat B."/>
            <person name="Kuo A."/>
            <person name="Liang C."/>
            <person name="Lipzen A."/>
            <person name="Lutzoni F."/>
            <person name="Magnuson J."/>
            <person name="Mondo S."/>
            <person name="Nolan M."/>
            <person name="Ohm R."/>
            <person name="Pangilinan J."/>
            <person name="Park H.-J."/>
            <person name="Ramirez L."/>
            <person name="Alfaro M."/>
            <person name="Sun H."/>
            <person name="Tritt A."/>
            <person name="Yoshinaga Y."/>
            <person name="Zwiers L.-H."/>
            <person name="Turgeon B."/>
            <person name="Goodwin S."/>
            <person name="Spatafora J."/>
            <person name="Crous P."/>
            <person name="Grigoriev I."/>
        </authorList>
    </citation>
    <scope>NUCLEOTIDE SEQUENCE</scope>
    <source>
        <strain evidence="1">CBS 122681</strain>
    </source>
</reference>
<protein>
    <submittedName>
        <fullName evidence="1">Uncharacterized protein</fullName>
    </submittedName>
</protein>